<evidence type="ECO:0000256" key="8">
    <source>
        <dbReference type="ARBA" id="ARBA00022490"/>
    </source>
</evidence>
<comment type="catalytic activity">
    <reaction evidence="1 17">
        <text>7-phospho-2-dehydro-3-deoxy-D-arabino-heptonate = 3-dehydroquinate + phosphate</text>
        <dbReference type="Rhea" id="RHEA:21968"/>
        <dbReference type="ChEBI" id="CHEBI:32364"/>
        <dbReference type="ChEBI" id="CHEBI:43474"/>
        <dbReference type="ChEBI" id="CHEBI:58394"/>
        <dbReference type="EC" id="4.2.3.4"/>
    </reaction>
</comment>
<dbReference type="GO" id="GO:0008652">
    <property type="term" value="P:amino acid biosynthetic process"/>
    <property type="evidence" value="ECO:0007669"/>
    <property type="project" value="UniProtKB-KW"/>
</dbReference>
<evidence type="ECO:0000313" key="20">
    <source>
        <dbReference type="EMBL" id="QAY71099.1"/>
    </source>
</evidence>
<dbReference type="EC" id="4.2.3.4" evidence="6 17"/>
<dbReference type="AlphaFoldDB" id="A0A4P6F9Z0"/>
<dbReference type="Pfam" id="PF01761">
    <property type="entry name" value="DHQ_synthase"/>
    <property type="match status" value="1"/>
</dbReference>
<reference evidence="20 21" key="1">
    <citation type="submission" date="2019-01" db="EMBL/GenBank/DDBJ databases">
        <title>Genome sequencing of strain FW10M-9.</title>
        <authorList>
            <person name="Heo J."/>
            <person name="Kim S.-J."/>
            <person name="Kim J.-S."/>
            <person name="Hong S.-B."/>
            <person name="Kwon S.-W."/>
        </authorList>
    </citation>
    <scope>NUCLEOTIDE SEQUENCE [LARGE SCALE GENOMIC DNA]</scope>
    <source>
        <strain evidence="20 21">FW10M-9</strain>
    </source>
</reference>
<name>A0A4P6F9Z0_9MICO</name>
<feature type="binding site" evidence="17">
    <location>
        <position position="270"/>
    </location>
    <ligand>
        <name>Zn(2+)</name>
        <dbReference type="ChEBI" id="CHEBI:29105"/>
    </ligand>
</feature>
<keyword evidence="11 17" id="KW-0547">Nucleotide-binding</keyword>
<dbReference type="GO" id="GO:0009073">
    <property type="term" value="P:aromatic amino acid family biosynthetic process"/>
    <property type="evidence" value="ECO:0007669"/>
    <property type="project" value="UniProtKB-KW"/>
</dbReference>
<feature type="binding site" evidence="17">
    <location>
        <begin position="104"/>
        <end position="108"/>
    </location>
    <ligand>
        <name>NAD(+)</name>
        <dbReference type="ChEBI" id="CHEBI:57540"/>
    </ligand>
</feature>
<dbReference type="HAMAP" id="MF_00110">
    <property type="entry name" value="DHQ_synthase"/>
    <property type="match status" value="1"/>
</dbReference>
<evidence type="ECO:0000259" key="19">
    <source>
        <dbReference type="Pfam" id="PF24621"/>
    </source>
</evidence>
<evidence type="ECO:0000256" key="10">
    <source>
        <dbReference type="ARBA" id="ARBA00022723"/>
    </source>
</evidence>
<gene>
    <name evidence="17" type="primary">aroB</name>
    <name evidence="20" type="ORF">ET471_14530</name>
</gene>
<dbReference type="GO" id="GO:0046872">
    <property type="term" value="F:metal ion binding"/>
    <property type="evidence" value="ECO:0007669"/>
    <property type="project" value="UniProtKB-KW"/>
</dbReference>
<dbReference type="InterPro" id="IPR030960">
    <property type="entry name" value="DHQS/DOIS_N"/>
</dbReference>
<dbReference type="Gene3D" id="1.20.1090.10">
    <property type="entry name" value="Dehydroquinate synthase-like - alpha domain"/>
    <property type="match status" value="1"/>
</dbReference>
<accession>A0A4P6F9Z0</accession>
<dbReference type="SUPFAM" id="SSF56796">
    <property type="entry name" value="Dehydroquinate synthase-like"/>
    <property type="match status" value="1"/>
</dbReference>
<evidence type="ECO:0000256" key="2">
    <source>
        <dbReference type="ARBA" id="ARBA00001911"/>
    </source>
</evidence>
<comment type="subcellular location">
    <subcellularLocation>
        <location evidence="3 17">Cytoplasm</location>
    </subcellularLocation>
</comment>
<evidence type="ECO:0000313" key="21">
    <source>
        <dbReference type="Proteomes" id="UP000292118"/>
    </source>
</evidence>
<dbReference type="CDD" id="cd08195">
    <property type="entry name" value="DHQS"/>
    <property type="match status" value="1"/>
</dbReference>
<dbReference type="GO" id="GO:0003856">
    <property type="term" value="F:3-dehydroquinate synthase activity"/>
    <property type="evidence" value="ECO:0007669"/>
    <property type="project" value="UniProtKB-UniRule"/>
</dbReference>
<dbReference type="UniPathway" id="UPA00053">
    <property type="reaction ID" value="UER00085"/>
</dbReference>
<keyword evidence="15 17" id="KW-0456">Lyase</keyword>
<keyword evidence="14 17" id="KW-0057">Aromatic amino acid biosynthesis</keyword>
<feature type="domain" description="3-dehydroquinate synthase C-terminal" evidence="19">
    <location>
        <begin position="180"/>
        <end position="330"/>
    </location>
</feature>
<comment type="cofactor">
    <cofactor evidence="2 17">
        <name>NAD(+)</name>
        <dbReference type="ChEBI" id="CHEBI:57540"/>
    </cofactor>
</comment>
<evidence type="ECO:0000259" key="18">
    <source>
        <dbReference type="Pfam" id="PF01761"/>
    </source>
</evidence>
<comment type="cofactor">
    <cofactor evidence="17">
        <name>Co(2+)</name>
        <dbReference type="ChEBI" id="CHEBI:48828"/>
    </cofactor>
    <cofactor evidence="17">
        <name>Zn(2+)</name>
        <dbReference type="ChEBI" id="CHEBI:29105"/>
    </cofactor>
    <text evidence="17">Binds 1 divalent metal cation per subunit. Can use either Co(2+) or Zn(2+).</text>
</comment>
<feature type="domain" description="3-dehydroquinate synthase N-terminal" evidence="18">
    <location>
        <begin position="66"/>
        <end position="174"/>
    </location>
</feature>
<dbReference type="InterPro" id="IPR056179">
    <property type="entry name" value="DHQS_C"/>
</dbReference>
<evidence type="ECO:0000256" key="5">
    <source>
        <dbReference type="ARBA" id="ARBA00005412"/>
    </source>
</evidence>
<evidence type="ECO:0000256" key="17">
    <source>
        <dbReference type="HAMAP-Rule" id="MF_00110"/>
    </source>
</evidence>
<evidence type="ECO:0000256" key="11">
    <source>
        <dbReference type="ARBA" id="ARBA00022741"/>
    </source>
</evidence>
<feature type="binding site" evidence="17">
    <location>
        <position position="150"/>
    </location>
    <ligand>
        <name>NAD(+)</name>
        <dbReference type="ChEBI" id="CHEBI:57540"/>
    </ligand>
</feature>
<evidence type="ECO:0000256" key="9">
    <source>
        <dbReference type="ARBA" id="ARBA00022605"/>
    </source>
</evidence>
<dbReference type="OrthoDB" id="9806583at2"/>
<feature type="binding site" evidence="17">
    <location>
        <begin position="128"/>
        <end position="129"/>
    </location>
    <ligand>
        <name>NAD(+)</name>
        <dbReference type="ChEBI" id="CHEBI:57540"/>
    </ligand>
</feature>
<evidence type="ECO:0000256" key="16">
    <source>
        <dbReference type="ARBA" id="ARBA00023285"/>
    </source>
</evidence>
<dbReference type="GO" id="GO:0005737">
    <property type="term" value="C:cytoplasm"/>
    <property type="evidence" value="ECO:0007669"/>
    <property type="project" value="UniProtKB-SubCell"/>
</dbReference>
<protein>
    <recommendedName>
        <fullName evidence="7 17">3-dehydroquinate synthase</fullName>
        <shortName evidence="17">DHQS</shortName>
        <ecNumber evidence="6 17">4.2.3.4</ecNumber>
    </recommendedName>
</protein>
<evidence type="ECO:0000256" key="12">
    <source>
        <dbReference type="ARBA" id="ARBA00022833"/>
    </source>
</evidence>
<evidence type="ECO:0000256" key="15">
    <source>
        <dbReference type="ARBA" id="ARBA00023239"/>
    </source>
</evidence>
<dbReference type="InterPro" id="IPR030963">
    <property type="entry name" value="DHQ_synth_fam"/>
</dbReference>
<dbReference type="Gene3D" id="3.40.50.1970">
    <property type="match status" value="1"/>
</dbReference>
<evidence type="ECO:0000256" key="4">
    <source>
        <dbReference type="ARBA" id="ARBA00004661"/>
    </source>
</evidence>
<dbReference type="GO" id="GO:0000166">
    <property type="term" value="F:nucleotide binding"/>
    <property type="evidence" value="ECO:0007669"/>
    <property type="project" value="UniProtKB-KW"/>
</dbReference>
<feature type="binding site" evidence="17">
    <location>
        <position position="141"/>
    </location>
    <ligand>
        <name>NAD(+)</name>
        <dbReference type="ChEBI" id="CHEBI:57540"/>
    </ligand>
</feature>
<comment type="caution">
    <text evidence="17">Lacks conserved residue(s) required for the propagation of feature annotation.</text>
</comment>
<dbReference type="FunFam" id="3.40.50.1970:FF:000012">
    <property type="entry name" value="3-dehydroquinate synthase"/>
    <property type="match status" value="1"/>
</dbReference>
<dbReference type="GO" id="GO:0009423">
    <property type="term" value="P:chorismate biosynthetic process"/>
    <property type="evidence" value="ECO:0007669"/>
    <property type="project" value="UniProtKB-UniRule"/>
</dbReference>
<feature type="binding site" evidence="17">
    <location>
        <begin position="70"/>
        <end position="75"/>
    </location>
    <ligand>
        <name>NAD(+)</name>
        <dbReference type="ChEBI" id="CHEBI:57540"/>
    </ligand>
</feature>
<dbReference type="EMBL" id="CP035493">
    <property type="protein sequence ID" value="QAY71099.1"/>
    <property type="molecule type" value="Genomic_DNA"/>
</dbReference>
<dbReference type="Proteomes" id="UP000292118">
    <property type="component" value="Chromosome"/>
</dbReference>
<comment type="pathway">
    <text evidence="4 17">Metabolic intermediate biosynthesis; chorismate biosynthesis; chorismate from D-erythrose 4-phosphate and phosphoenolpyruvate: step 2/7.</text>
</comment>
<feature type="binding site" evidence="17">
    <location>
        <position position="183"/>
    </location>
    <ligand>
        <name>Zn(2+)</name>
        <dbReference type="ChEBI" id="CHEBI:29105"/>
    </ligand>
</feature>
<evidence type="ECO:0000256" key="3">
    <source>
        <dbReference type="ARBA" id="ARBA00004496"/>
    </source>
</evidence>
<keyword evidence="9 17" id="KW-0028">Amino-acid biosynthesis</keyword>
<dbReference type="KEGG" id="xya:ET471_14530"/>
<evidence type="ECO:0000256" key="1">
    <source>
        <dbReference type="ARBA" id="ARBA00001393"/>
    </source>
</evidence>
<keyword evidence="10 17" id="KW-0479">Metal-binding</keyword>
<sequence length="380" mass="40484">MTTTRVTVQGAAPYDVVIGRHLLGELPALLGPKVRRVLVMHPASLAATGEAVREDLTAQGYEAFAVELPDAEEQKTAQVAAFCWQVLGQADFTRSDAIVSVGGGATTDLAGFVAATWLRGIKVVHVPTTLLGMVDAAVGGKTGINTAEGKNLVGAFHPPAGVLCDLASLASLDRWDLVAGLAEVVKTGFIADPRILELVEEHHADLKDWKGADASEETWAVLAELVERSVAVKARVVGEDLTEQGLREILNYGHTFGHAVELVERYQWRHGAAVAVGMVFVAELARLAGKLPDDVVARHRAILESLGLPTSYRGDRWDQLLAAMRRDKKSRGDLLRFVVLDGVARPVRLEGPDPTLLAAAYAEVSKEPPTGAPGVSVQLG</sequence>
<dbReference type="InterPro" id="IPR016037">
    <property type="entry name" value="DHQ_synth_AroB"/>
</dbReference>
<evidence type="ECO:0000256" key="6">
    <source>
        <dbReference type="ARBA" id="ARBA00013031"/>
    </source>
</evidence>
<keyword evidence="12 17" id="KW-0862">Zinc</keyword>
<dbReference type="PIRSF" id="PIRSF001455">
    <property type="entry name" value="DHQ_synth"/>
    <property type="match status" value="1"/>
</dbReference>
<evidence type="ECO:0000256" key="14">
    <source>
        <dbReference type="ARBA" id="ARBA00023141"/>
    </source>
</evidence>
<organism evidence="20 21">
    <name type="scientific">Xylanimonas protaetiae</name>
    <dbReference type="NCBI Taxonomy" id="2509457"/>
    <lineage>
        <taxon>Bacteria</taxon>
        <taxon>Bacillati</taxon>
        <taxon>Actinomycetota</taxon>
        <taxon>Actinomycetes</taxon>
        <taxon>Micrococcales</taxon>
        <taxon>Promicromonosporaceae</taxon>
        <taxon>Xylanimonas</taxon>
    </lineage>
</organism>
<feature type="binding site" evidence="17">
    <location>
        <position position="254"/>
    </location>
    <ligand>
        <name>Zn(2+)</name>
        <dbReference type="ChEBI" id="CHEBI:29105"/>
    </ligand>
</feature>
<dbReference type="Pfam" id="PF24621">
    <property type="entry name" value="DHQS_C"/>
    <property type="match status" value="1"/>
</dbReference>
<dbReference type="InterPro" id="IPR050071">
    <property type="entry name" value="Dehydroquinate_synthase"/>
</dbReference>
<proteinExistence type="inferred from homology"/>
<comment type="similarity">
    <text evidence="5 17">Belongs to the sugar phosphate cyclases superfamily. Dehydroquinate synthase family.</text>
</comment>
<evidence type="ECO:0000256" key="7">
    <source>
        <dbReference type="ARBA" id="ARBA00017684"/>
    </source>
</evidence>
<comment type="function">
    <text evidence="17">Catalyzes the conversion of 3-deoxy-D-arabino-heptulosonate 7-phosphate (DAHP) to dehydroquinate (DHQ).</text>
</comment>
<keyword evidence="8 17" id="KW-0963">Cytoplasm</keyword>
<evidence type="ECO:0000256" key="13">
    <source>
        <dbReference type="ARBA" id="ARBA00023027"/>
    </source>
</evidence>
<keyword evidence="21" id="KW-1185">Reference proteome</keyword>
<keyword evidence="16 17" id="KW-0170">Cobalt</keyword>
<dbReference type="PANTHER" id="PTHR43622:SF7">
    <property type="entry name" value="3-DEHYDROQUINATE SYNTHASE, CHLOROPLASTIC"/>
    <property type="match status" value="1"/>
</dbReference>
<keyword evidence="13 17" id="KW-0520">NAD</keyword>
<dbReference type="NCBIfam" id="TIGR01357">
    <property type="entry name" value="aroB"/>
    <property type="match status" value="1"/>
</dbReference>
<dbReference type="PANTHER" id="PTHR43622">
    <property type="entry name" value="3-DEHYDROQUINATE SYNTHASE"/>
    <property type="match status" value="1"/>
</dbReference>
<dbReference type="RefSeq" id="WP_129189472.1">
    <property type="nucleotide sequence ID" value="NZ_CP035493.1"/>
</dbReference>